<dbReference type="NCBIfam" id="TIGR02601">
    <property type="entry name" value="autotrns_rpt"/>
    <property type="match status" value="2"/>
</dbReference>
<feature type="chain" id="PRO_5021969609" evidence="2">
    <location>
        <begin position="26"/>
        <end position="980"/>
    </location>
</feature>
<dbReference type="InterPro" id="IPR030895">
    <property type="entry name" value="T5SS_PEPC_rpt"/>
</dbReference>
<evidence type="ECO:0000256" key="1">
    <source>
        <dbReference type="ARBA" id="ARBA00022729"/>
    </source>
</evidence>
<dbReference type="NCBIfam" id="TIGR04393">
    <property type="entry name" value="rpt_T5SS_PEPC"/>
    <property type="match status" value="2"/>
</dbReference>
<evidence type="ECO:0000313" key="4">
    <source>
        <dbReference type="Proteomes" id="UP000317909"/>
    </source>
</evidence>
<dbReference type="EMBL" id="CP036339">
    <property type="protein sequence ID" value="QDT71643.1"/>
    <property type="molecule type" value="Genomic_DNA"/>
</dbReference>
<evidence type="ECO:0000313" key="3">
    <source>
        <dbReference type="EMBL" id="QDT71643.1"/>
    </source>
</evidence>
<keyword evidence="1 2" id="KW-0732">Signal</keyword>
<dbReference type="Proteomes" id="UP000317909">
    <property type="component" value="Chromosome"/>
</dbReference>
<dbReference type="InterPro" id="IPR011050">
    <property type="entry name" value="Pectin_lyase_fold/virulence"/>
</dbReference>
<name>A0A517TTF3_9BACT</name>
<dbReference type="KEGG" id="llh:I41_08030"/>
<dbReference type="SUPFAM" id="SSF51126">
    <property type="entry name" value="Pectin lyase-like"/>
    <property type="match status" value="1"/>
</dbReference>
<dbReference type="InterPro" id="IPR013425">
    <property type="entry name" value="Autotrns_rpt"/>
</dbReference>
<accession>A0A517TTF3</accession>
<dbReference type="AlphaFoldDB" id="A0A517TTF3"/>
<keyword evidence="4" id="KW-1185">Reference proteome</keyword>
<evidence type="ECO:0000256" key="2">
    <source>
        <dbReference type="SAM" id="SignalP"/>
    </source>
</evidence>
<feature type="signal peptide" evidence="2">
    <location>
        <begin position="1"/>
        <end position="25"/>
    </location>
</feature>
<protein>
    <submittedName>
        <fullName evidence="3">Autotransporter-associated beta strand repeat protein</fullName>
    </submittedName>
</protein>
<dbReference type="RefSeq" id="WP_168206663.1">
    <property type="nucleotide sequence ID" value="NZ_CP036339.1"/>
</dbReference>
<proteinExistence type="predicted"/>
<organism evidence="3 4">
    <name type="scientific">Lacipirellula limnantheis</name>
    <dbReference type="NCBI Taxonomy" id="2528024"/>
    <lineage>
        <taxon>Bacteria</taxon>
        <taxon>Pseudomonadati</taxon>
        <taxon>Planctomycetota</taxon>
        <taxon>Planctomycetia</taxon>
        <taxon>Pirellulales</taxon>
        <taxon>Lacipirellulaceae</taxon>
        <taxon>Lacipirellula</taxon>
    </lineage>
</organism>
<sequence length="980" mass="96819" precursor="true">MPAGWPLRVLALAATFSMTLAQARADVTWIGGVGNYGDGANWSGGGVPMGSESILINNGGTAQIAGSNSFSVGNVTLGSGGAGTLEIGSGVNTELDANEFYVGRQGAGTLTIGSEALLGAGDFWAGYAAGATGTVNASGAYLSPFTVYLGYGGNATVTLENGSTLQSTTGYVGYSSGSHGIVNLTNSTWKAENQGNPRDVTVGVSGWGEVHATTSQLSVDNLLIAANIGSVGDLSASGGVLTIEQDLTVGSAGTGTLTLTNSASAQIGGTVSIGASGNGTLETTNATLNAPDLFVAQNAGSTGSATVAGGAMTLTGELHVGASGAGTFTLEGGAALNTDKGNMGFASGSTGTINVLDGTWTNTQAIFVGASGEGTLNIGSQGVIHSESGYISQEAIGEGKVNFTGGSWFMSNTLAVGVNGNAELSMTGGEISSKWSQVGLSGHSTGVVKVANSTWTTGQTLTIGVEGNGGEFYASNGANVTAGAIELGASANVTGLLSVVDSTLTTVNILQGGGSGTVSFSGAQLKLRGGSSVVDTLLIDGFAADAAVLGAGGLTIDTQGGNAQIPTILSGAGGLTKAGAGRLRLTTANTYQGGTKITGGLLELTNSAALGTGDVALGSGELRAIDAVTLSGDLNDGIQLISVTAGQTGVFSAAPNQTLTLAPLDFLLVDGSTMQVGSSGQTGDVVFAPTGAVALPGDASLNVAAGTLVAENSGLEFITSIASATTVASGATLDFQDHLATGGVNALFGEGTVNTGTAFSTMLIVNSGNFAGNIAGNGGLVKESSGVLTLSGQTAFIGGTTVNAGTLLVNGSLSFGLGSAWVNPSATLGGSGIVGDVALNGGTLSPGNSAGTLTVADLLWTSGALVFDLGPTPAQSDLLDAVQLEGFSTSYAFTFVNRDWRVGTTYDLIKFDASTIPIDAFTYTNGNGFDGVFSYNNNVLQFTINVAAIPEPGTLVLLMLAGVPAAMHRARSRWAYRQSY</sequence>
<dbReference type="Pfam" id="PF12951">
    <property type="entry name" value="PATR"/>
    <property type="match status" value="2"/>
</dbReference>
<reference evidence="3 4" key="1">
    <citation type="submission" date="2019-02" db="EMBL/GenBank/DDBJ databases">
        <title>Deep-cultivation of Planctomycetes and their phenomic and genomic characterization uncovers novel biology.</title>
        <authorList>
            <person name="Wiegand S."/>
            <person name="Jogler M."/>
            <person name="Boedeker C."/>
            <person name="Pinto D."/>
            <person name="Vollmers J."/>
            <person name="Rivas-Marin E."/>
            <person name="Kohn T."/>
            <person name="Peeters S.H."/>
            <person name="Heuer A."/>
            <person name="Rast P."/>
            <person name="Oberbeckmann S."/>
            <person name="Bunk B."/>
            <person name="Jeske O."/>
            <person name="Meyerdierks A."/>
            <person name="Storesund J.E."/>
            <person name="Kallscheuer N."/>
            <person name="Luecker S."/>
            <person name="Lage O.M."/>
            <person name="Pohl T."/>
            <person name="Merkel B.J."/>
            <person name="Hornburger P."/>
            <person name="Mueller R.-W."/>
            <person name="Bruemmer F."/>
            <person name="Labrenz M."/>
            <person name="Spormann A.M."/>
            <person name="Op den Camp H."/>
            <person name="Overmann J."/>
            <person name="Amann R."/>
            <person name="Jetten M.S.M."/>
            <person name="Mascher T."/>
            <person name="Medema M.H."/>
            <person name="Devos D.P."/>
            <person name="Kaster A.-K."/>
            <person name="Ovreas L."/>
            <person name="Rohde M."/>
            <person name="Galperin M.Y."/>
            <person name="Jogler C."/>
        </authorList>
    </citation>
    <scope>NUCLEOTIDE SEQUENCE [LARGE SCALE GENOMIC DNA]</scope>
    <source>
        <strain evidence="3 4">I41</strain>
    </source>
</reference>
<gene>
    <name evidence="3" type="ORF">I41_08030</name>
</gene>